<keyword evidence="15" id="KW-1185">Reference proteome</keyword>
<dbReference type="GeneID" id="102302651"/>
<evidence type="ECO:0000256" key="5">
    <source>
        <dbReference type="ARBA" id="ARBA00022833"/>
    </source>
</evidence>
<feature type="region of interest" description="Disordered" evidence="12">
    <location>
        <begin position="101"/>
        <end position="124"/>
    </location>
</feature>
<dbReference type="SMART" id="SM00692">
    <property type="entry name" value="DM3"/>
    <property type="match status" value="1"/>
</dbReference>
<reference evidence="14" key="2">
    <citation type="submission" date="2025-09" db="UniProtKB">
        <authorList>
            <consortium name="Ensembl"/>
        </authorList>
    </citation>
    <scope>IDENTIFICATION</scope>
</reference>
<protein>
    <submittedName>
        <fullName evidence="14">E2F transcription factor 6</fullName>
    </submittedName>
</protein>
<dbReference type="Gene3D" id="6.10.250.540">
    <property type="match status" value="1"/>
</dbReference>
<evidence type="ECO:0000256" key="3">
    <source>
        <dbReference type="ARBA" id="ARBA00022723"/>
    </source>
</evidence>
<evidence type="ECO:0000256" key="9">
    <source>
        <dbReference type="ARBA" id="ARBA00023242"/>
    </source>
</evidence>
<evidence type="ECO:0000256" key="1">
    <source>
        <dbReference type="ARBA" id="ARBA00004123"/>
    </source>
</evidence>
<dbReference type="CDD" id="cd14660">
    <property type="entry name" value="E2F_DD"/>
    <property type="match status" value="1"/>
</dbReference>
<feature type="compositionally biased region" description="Acidic residues" evidence="12">
    <location>
        <begin position="114"/>
        <end position="124"/>
    </location>
</feature>
<dbReference type="InterPro" id="IPR003316">
    <property type="entry name" value="E2F_WHTH_DNA-bd_dom"/>
</dbReference>
<sequence>MVKCVVSGCPNRMVNVSRGLFNRPKKRFFNFPQDPARVQVWLAALRETEKQDSVEQHLICEDHFLPEDISDEGVSSDAIPIMPPCLDGALGLLSQWGAESSEEEDQWAAGGGGGEEEEEEEEEVNVPVIPFARRPTPHKQEPDAKMNLGTKREILSHLKEMIQTRISTRQDASLGVLTVRFLELLLMSPDGTIDLREVTKSLQTRRRRVYDITNVLEGFNVIEKQTANKVKWIGSCPISSFLLKSRQKFQRELENLKLVEDTLDSLIKSCAQQLFDMTDEWQNALLAYVTHEDISRLEAFQEQTVIVVKAPEETKLEVPAPTEDSIQVHLKGGKGPIMMMTCDIGTGEAVTEEMSGCFVTLEESRIKTTTLHRETSIPQSPTESHTEHVATS</sequence>
<feature type="region of interest" description="Disordered" evidence="12">
    <location>
        <begin position="369"/>
        <end position="392"/>
    </location>
</feature>
<dbReference type="PROSITE" id="PS50950">
    <property type="entry name" value="ZF_THAP"/>
    <property type="match status" value="1"/>
</dbReference>
<dbReference type="GeneTree" id="ENSGT00940000155734"/>
<dbReference type="GO" id="GO:0090575">
    <property type="term" value="C:RNA polymerase II transcription regulator complex"/>
    <property type="evidence" value="ECO:0007669"/>
    <property type="project" value="TreeGrafter"/>
</dbReference>
<dbReference type="InterPro" id="IPR037241">
    <property type="entry name" value="E2F-DP_heterodim"/>
</dbReference>
<evidence type="ECO:0000313" key="15">
    <source>
        <dbReference type="Proteomes" id="UP000264840"/>
    </source>
</evidence>
<comment type="similarity">
    <text evidence="2 11">Belongs to the E2F/DP family.</text>
</comment>
<dbReference type="OMA" id="SANRIKW"/>
<keyword evidence="8 11" id="KW-0804">Transcription</keyword>
<dbReference type="STRING" id="8153.ENSHBUP00000003255"/>
<dbReference type="SUPFAM" id="SSF46785">
    <property type="entry name" value="Winged helix' DNA-binding domain"/>
    <property type="match status" value="1"/>
</dbReference>
<name>A0A3Q2UZ47_HAPBU</name>
<feature type="domain" description="THAP-type" evidence="13">
    <location>
        <begin position="1"/>
        <end position="83"/>
    </location>
</feature>
<dbReference type="SMART" id="SM00980">
    <property type="entry name" value="THAP"/>
    <property type="match status" value="1"/>
</dbReference>
<dbReference type="InterPro" id="IPR032198">
    <property type="entry name" value="E2F_CC-MB"/>
</dbReference>
<dbReference type="FunFam" id="1.10.10.10:FF:000458">
    <property type="entry name" value="E2F-like (Mammalian transcription factor)"/>
    <property type="match status" value="1"/>
</dbReference>
<dbReference type="InterPro" id="IPR006612">
    <property type="entry name" value="THAP_Znf"/>
</dbReference>
<evidence type="ECO:0000256" key="7">
    <source>
        <dbReference type="ARBA" id="ARBA00023125"/>
    </source>
</evidence>
<evidence type="ECO:0000256" key="4">
    <source>
        <dbReference type="ARBA" id="ARBA00022771"/>
    </source>
</evidence>
<keyword evidence="3" id="KW-0479">Metal-binding</keyword>
<dbReference type="Ensembl" id="ENSHBUT00000010703.1">
    <property type="protein sequence ID" value="ENSHBUP00000003255.1"/>
    <property type="gene ID" value="ENSHBUG00000004495.1"/>
</dbReference>
<evidence type="ECO:0000259" key="13">
    <source>
        <dbReference type="PROSITE" id="PS50950"/>
    </source>
</evidence>
<dbReference type="SUPFAM" id="SSF144074">
    <property type="entry name" value="E2F-DP heterodimerization region"/>
    <property type="match status" value="1"/>
</dbReference>
<keyword evidence="5" id="KW-0862">Zinc</keyword>
<dbReference type="InterPro" id="IPR036388">
    <property type="entry name" value="WH-like_DNA-bd_sf"/>
</dbReference>
<comment type="subcellular location">
    <subcellularLocation>
        <location evidence="1 11">Nucleus</location>
    </subcellularLocation>
</comment>
<dbReference type="Pfam" id="PF16421">
    <property type="entry name" value="E2F_CC-MB"/>
    <property type="match status" value="1"/>
</dbReference>
<dbReference type="PANTHER" id="PTHR12081:SF19">
    <property type="entry name" value="TRANSCRIPTION FACTOR E2F6"/>
    <property type="match status" value="1"/>
</dbReference>
<dbReference type="Proteomes" id="UP000264840">
    <property type="component" value="Unplaced"/>
</dbReference>
<evidence type="ECO:0000256" key="11">
    <source>
        <dbReference type="RuleBase" id="RU003796"/>
    </source>
</evidence>
<evidence type="ECO:0000256" key="12">
    <source>
        <dbReference type="SAM" id="MobiDB-lite"/>
    </source>
</evidence>
<keyword evidence="6 11" id="KW-0805">Transcription regulation</keyword>
<dbReference type="SMART" id="SM01372">
    <property type="entry name" value="E2F_TDP"/>
    <property type="match status" value="1"/>
</dbReference>
<evidence type="ECO:0000256" key="2">
    <source>
        <dbReference type="ARBA" id="ARBA00010940"/>
    </source>
</evidence>
<proteinExistence type="inferred from homology"/>
<evidence type="ECO:0000313" key="14">
    <source>
        <dbReference type="Ensembl" id="ENSHBUP00000003255.1"/>
    </source>
</evidence>
<organism evidence="14 15">
    <name type="scientific">Haplochromis burtoni</name>
    <name type="common">Burton's mouthbrooder</name>
    <name type="synonym">Chromis burtoni</name>
    <dbReference type="NCBI Taxonomy" id="8153"/>
    <lineage>
        <taxon>Eukaryota</taxon>
        <taxon>Metazoa</taxon>
        <taxon>Chordata</taxon>
        <taxon>Craniata</taxon>
        <taxon>Vertebrata</taxon>
        <taxon>Euteleostomi</taxon>
        <taxon>Actinopterygii</taxon>
        <taxon>Neopterygii</taxon>
        <taxon>Teleostei</taxon>
        <taxon>Neoteleostei</taxon>
        <taxon>Acanthomorphata</taxon>
        <taxon>Ovalentaria</taxon>
        <taxon>Cichlomorphae</taxon>
        <taxon>Cichliformes</taxon>
        <taxon>Cichlidae</taxon>
        <taxon>African cichlids</taxon>
        <taxon>Pseudocrenilabrinae</taxon>
        <taxon>Haplochromini</taxon>
        <taxon>Haplochromis</taxon>
    </lineage>
</organism>
<dbReference type="OrthoDB" id="1743261at2759"/>
<evidence type="ECO:0000256" key="8">
    <source>
        <dbReference type="ARBA" id="ARBA00023163"/>
    </source>
</evidence>
<dbReference type="PANTHER" id="PTHR12081">
    <property type="entry name" value="TRANSCRIPTION FACTOR E2F"/>
    <property type="match status" value="1"/>
</dbReference>
<dbReference type="Gene3D" id="1.10.10.10">
    <property type="entry name" value="Winged helix-like DNA-binding domain superfamily/Winged helix DNA-binding domain"/>
    <property type="match status" value="1"/>
</dbReference>
<reference evidence="14" key="1">
    <citation type="submission" date="2025-08" db="UniProtKB">
        <authorList>
            <consortium name="Ensembl"/>
        </authorList>
    </citation>
    <scope>IDENTIFICATION</scope>
</reference>
<dbReference type="Pfam" id="PF05485">
    <property type="entry name" value="THAP"/>
    <property type="match status" value="1"/>
</dbReference>
<dbReference type="CTD" id="1876"/>
<dbReference type="SUPFAM" id="SSF57716">
    <property type="entry name" value="Glucocorticoid receptor-like (DNA-binding domain)"/>
    <property type="match status" value="1"/>
</dbReference>
<dbReference type="InterPro" id="IPR036390">
    <property type="entry name" value="WH_DNA-bd_sf"/>
</dbReference>
<evidence type="ECO:0000256" key="6">
    <source>
        <dbReference type="ARBA" id="ARBA00023015"/>
    </source>
</evidence>
<dbReference type="GO" id="GO:0046983">
    <property type="term" value="F:protein dimerization activity"/>
    <property type="evidence" value="ECO:0007669"/>
    <property type="project" value="InterPro"/>
</dbReference>
<dbReference type="GO" id="GO:0000978">
    <property type="term" value="F:RNA polymerase II cis-regulatory region sequence-specific DNA binding"/>
    <property type="evidence" value="ECO:0007669"/>
    <property type="project" value="InterPro"/>
</dbReference>
<keyword evidence="9 11" id="KW-0539">Nucleus</keyword>
<keyword evidence="4 10" id="KW-0863">Zinc-finger</keyword>
<dbReference type="GO" id="GO:0008270">
    <property type="term" value="F:zinc ion binding"/>
    <property type="evidence" value="ECO:0007669"/>
    <property type="project" value="UniProtKB-KW"/>
</dbReference>
<keyword evidence="7 10" id="KW-0238">DNA-binding</keyword>
<dbReference type="GO" id="GO:0000981">
    <property type="term" value="F:DNA-binding transcription factor activity, RNA polymerase II-specific"/>
    <property type="evidence" value="ECO:0007669"/>
    <property type="project" value="TreeGrafter"/>
</dbReference>
<dbReference type="InterPro" id="IPR015633">
    <property type="entry name" value="E2F"/>
</dbReference>
<accession>A0A3Q2UZ47</accession>
<evidence type="ECO:0000256" key="10">
    <source>
        <dbReference type="PROSITE-ProRule" id="PRU00309"/>
    </source>
</evidence>
<dbReference type="RefSeq" id="XP_005929952.1">
    <property type="nucleotide sequence ID" value="XM_005929890.3"/>
</dbReference>
<dbReference type="AlphaFoldDB" id="A0A3Q2UZ47"/>
<dbReference type="Pfam" id="PF02319">
    <property type="entry name" value="WHD_E2F_TDP"/>
    <property type="match status" value="1"/>
</dbReference>